<reference evidence="8 9" key="1">
    <citation type="submission" date="2016-03" db="EMBL/GenBank/DDBJ databases">
        <title>Comparative genomics of the ectomycorrhizal sister species Rhizopogon vinicolor and Rhizopogon vesiculosus (Basidiomycota: Boletales) reveals a divergence of the mating type B locus.</title>
        <authorList>
            <person name="Mujic A.B."/>
            <person name="Kuo A."/>
            <person name="Tritt A."/>
            <person name="Lipzen A."/>
            <person name="Chen C."/>
            <person name="Johnson J."/>
            <person name="Sharma A."/>
            <person name="Barry K."/>
            <person name="Grigoriev I.V."/>
            <person name="Spatafora J.W."/>
        </authorList>
    </citation>
    <scope>NUCLEOTIDE SEQUENCE [LARGE SCALE GENOMIC DNA]</scope>
    <source>
        <strain evidence="8 9">AM-OR11-056</strain>
    </source>
</reference>
<dbReference type="PANTHER" id="PTHR10340:SF27">
    <property type="entry name" value="ACL091CP"/>
    <property type="match status" value="1"/>
</dbReference>
<evidence type="ECO:0000256" key="3">
    <source>
        <dbReference type="PIRNR" id="PIRNR000948"/>
    </source>
</evidence>
<evidence type="ECO:0000256" key="2">
    <source>
        <dbReference type="ARBA" id="ARBA00023180"/>
    </source>
</evidence>
<dbReference type="OrthoDB" id="282973at2759"/>
<dbReference type="EMBL" id="LVVM01000352">
    <property type="protein sequence ID" value="OJA20833.1"/>
    <property type="molecule type" value="Genomic_DNA"/>
</dbReference>
<feature type="binding site" evidence="4">
    <location>
        <position position="233"/>
    </location>
    <ligand>
        <name>Zn(2+)</name>
        <dbReference type="ChEBI" id="CHEBI:29105"/>
        <label>1</label>
    </ligand>
</feature>
<feature type="binding site" evidence="4">
    <location>
        <position position="235"/>
    </location>
    <ligand>
        <name>Zn(2+)</name>
        <dbReference type="ChEBI" id="CHEBI:29105"/>
        <label>1</label>
    </ligand>
</feature>
<keyword evidence="4" id="KW-0479">Metal-binding</keyword>
<feature type="disulfide bond" evidence="5">
    <location>
        <begin position="671"/>
        <end position="685"/>
    </location>
</feature>
<keyword evidence="6" id="KW-0732">Signal</keyword>
<keyword evidence="2" id="KW-0325">Glycoprotein</keyword>
<dbReference type="PIRSF" id="PIRSF000948">
    <property type="entry name" value="Sphingomy_PDE"/>
    <property type="match status" value="1"/>
</dbReference>
<dbReference type="GO" id="GO:0004767">
    <property type="term" value="F:sphingomyelin phosphodiesterase activity"/>
    <property type="evidence" value="ECO:0007669"/>
    <property type="project" value="UniProtKB-UniRule"/>
</dbReference>
<feature type="binding site" evidence="4">
    <location>
        <position position="467"/>
    </location>
    <ligand>
        <name>Zn(2+)</name>
        <dbReference type="ChEBI" id="CHEBI:29105"/>
        <label>2</label>
    </ligand>
</feature>
<keyword evidence="5" id="KW-1015">Disulfide bond</keyword>
<feature type="disulfide bond" evidence="5">
    <location>
        <begin position="661"/>
        <end position="665"/>
    </location>
</feature>
<keyword evidence="4" id="KW-0862">Zinc</keyword>
<evidence type="ECO:0000259" key="7">
    <source>
        <dbReference type="Pfam" id="PF00149"/>
    </source>
</evidence>
<evidence type="ECO:0000313" key="9">
    <source>
        <dbReference type="Proteomes" id="UP000183567"/>
    </source>
</evidence>
<protein>
    <recommendedName>
        <fullName evidence="3">Sphingomyelin phosphodiesterase</fullName>
    </recommendedName>
</protein>
<dbReference type="Proteomes" id="UP000183567">
    <property type="component" value="Unassembled WGS sequence"/>
</dbReference>
<feature type="binding site" evidence="4">
    <location>
        <position position="312"/>
    </location>
    <ligand>
        <name>Zn(2+)</name>
        <dbReference type="ChEBI" id="CHEBI:29105"/>
        <label>1</label>
    </ligand>
</feature>
<dbReference type="GO" id="GO:0006685">
    <property type="term" value="P:sphingomyelin catabolic process"/>
    <property type="evidence" value="ECO:0007669"/>
    <property type="project" value="UniProtKB-UniRule"/>
</dbReference>
<evidence type="ECO:0000256" key="6">
    <source>
        <dbReference type="SAM" id="SignalP"/>
    </source>
</evidence>
<dbReference type="GO" id="GO:0046872">
    <property type="term" value="F:metal ion binding"/>
    <property type="evidence" value="ECO:0007669"/>
    <property type="project" value="UniProtKB-KW"/>
</dbReference>
<feature type="signal peptide" evidence="6">
    <location>
        <begin position="1"/>
        <end position="20"/>
    </location>
</feature>
<sequence length="693" mass="76443">MLSFSRLAGFILWASYQAQANDIGATVYTAPGAFPTSVYGTYWNDPTATSAEPQPVITDPVTNEIFPYVLSDPANFPKNDTVDPHLLPEAVTPSQLMEQALAQIQAIAANPALADNTCAQCQASLAVGKMLVLAAPEQGPLLAEAVCEYFNYSTTCYDEYSQFALGSTLSQVLSLANVGGYDGQTLCSALSLCPIPPPVPLNMTGWFAKPKPNPLPPPIQPSGERLKVLHVSDIHIDPRYAIGAEANCSAYMCCRENAFNAVSPDQIVLSAARFGAYFCDTPMDLMLSAMQAIGPLTGTEETGPDFSIFTGDITSHDSDNQYSRAYVEYAEVMIYNLLKKYLGPAPVYATLGNHDTYMQFQMIPYAMGGPLGSQFNWLYEHVSAMWQYEGWLAENVTEYAATHYAAYAVKRTDGLKIISLDTNIWYTNNYYSYINATEPDPFGVLRFLTDELQASEDAGERVWVVGHVLTGWDGTQSQVNPANLFYQIVDRYSPHVIANIFFGHTHEDQLAIYYANNGTVMNAETALAVSWIMPSLTPLTNLNSGFRLYEVDSATFDILDAYTFVADVNEFPALDNQTEVGPTYYLEYSTREAYGGNITWSENDPLNATWWHLVTDRWSRFSYLLEPVIITTVVTEMEVNPALVQTFHTYQSKSSVESPNCTGECIPAKICYIRSGSSSLSYQNCPAGYSSTQ</sequence>
<dbReference type="InterPro" id="IPR029052">
    <property type="entry name" value="Metallo-depent_PP-like"/>
</dbReference>
<comment type="similarity">
    <text evidence="3">Belongs to the acid sphingomyelinase family.</text>
</comment>
<feature type="binding site" evidence="4">
    <location>
        <position position="506"/>
    </location>
    <ligand>
        <name>Zn(2+)</name>
        <dbReference type="ChEBI" id="CHEBI:29105"/>
        <label>1</label>
    </ligand>
</feature>
<keyword evidence="1 3" id="KW-0378">Hydrolase</keyword>
<comment type="caution">
    <text evidence="8">The sequence shown here is derived from an EMBL/GenBank/DDBJ whole genome shotgun (WGS) entry which is preliminary data.</text>
</comment>
<feature type="domain" description="Calcineurin-like phosphoesterase" evidence="7">
    <location>
        <begin position="226"/>
        <end position="507"/>
    </location>
</feature>
<comment type="function">
    <text evidence="3">Converts sphingomyelin to ceramide.</text>
</comment>
<evidence type="ECO:0000313" key="8">
    <source>
        <dbReference type="EMBL" id="OJA20833.1"/>
    </source>
</evidence>
<feature type="binding site" evidence="4">
    <location>
        <position position="312"/>
    </location>
    <ligand>
        <name>Zn(2+)</name>
        <dbReference type="ChEBI" id="CHEBI:29105"/>
        <label>2</label>
    </ligand>
</feature>
<gene>
    <name evidence="8" type="ORF">AZE42_02515</name>
</gene>
<dbReference type="GO" id="GO:0016020">
    <property type="term" value="C:membrane"/>
    <property type="evidence" value="ECO:0007669"/>
    <property type="project" value="GOC"/>
</dbReference>
<proteinExistence type="inferred from homology"/>
<feature type="binding site" evidence="4">
    <location>
        <position position="504"/>
    </location>
    <ligand>
        <name>Zn(2+)</name>
        <dbReference type="ChEBI" id="CHEBI:29105"/>
        <label>2</label>
    </ligand>
</feature>
<feature type="disulfide bond" evidence="5">
    <location>
        <begin position="254"/>
        <end position="279"/>
    </location>
</feature>
<dbReference type="GO" id="GO:0016798">
    <property type="term" value="F:hydrolase activity, acting on glycosyl bonds"/>
    <property type="evidence" value="ECO:0007669"/>
    <property type="project" value="UniProtKB-KW"/>
</dbReference>
<evidence type="ECO:0000256" key="4">
    <source>
        <dbReference type="PIRSR" id="PIRSR000948-1"/>
    </source>
</evidence>
<organism evidence="8 9">
    <name type="scientific">Rhizopogon vesiculosus</name>
    <dbReference type="NCBI Taxonomy" id="180088"/>
    <lineage>
        <taxon>Eukaryota</taxon>
        <taxon>Fungi</taxon>
        <taxon>Dikarya</taxon>
        <taxon>Basidiomycota</taxon>
        <taxon>Agaricomycotina</taxon>
        <taxon>Agaricomycetes</taxon>
        <taxon>Agaricomycetidae</taxon>
        <taxon>Boletales</taxon>
        <taxon>Suillineae</taxon>
        <taxon>Rhizopogonaceae</taxon>
        <taxon>Rhizopogon</taxon>
    </lineage>
</organism>
<keyword evidence="9" id="KW-1185">Reference proteome</keyword>
<keyword evidence="3" id="KW-0326">Glycosidase</keyword>
<feature type="disulfide bond" evidence="5">
    <location>
        <begin position="248"/>
        <end position="253"/>
    </location>
</feature>
<dbReference type="InterPro" id="IPR041805">
    <property type="entry name" value="ASMase/PPN1_MPP"/>
</dbReference>
<dbReference type="STRING" id="180088.A0A1J8R5B1"/>
<accession>A0A1J8R5B1</accession>
<comment type="cofactor">
    <cofactor evidence="4">
        <name>Zn(2+)</name>
        <dbReference type="ChEBI" id="CHEBI:29105"/>
    </cofactor>
    <text evidence="4">Binds 2 Zn(2+) ions per subunit.</text>
</comment>
<name>A0A1J8R5B1_9AGAM</name>
<dbReference type="Gene3D" id="3.60.21.10">
    <property type="match status" value="1"/>
</dbReference>
<dbReference type="SUPFAM" id="SSF56300">
    <property type="entry name" value="Metallo-dependent phosphatases"/>
    <property type="match status" value="1"/>
</dbReference>
<dbReference type="PANTHER" id="PTHR10340">
    <property type="entry name" value="SPHINGOMYELIN PHOSPHODIESTERASE"/>
    <property type="match status" value="1"/>
</dbReference>
<dbReference type="AlphaFoldDB" id="A0A1J8R5B1"/>
<evidence type="ECO:0000256" key="1">
    <source>
        <dbReference type="ARBA" id="ARBA00022801"/>
    </source>
</evidence>
<dbReference type="Pfam" id="PF00149">
    <property type="entry name" value="Metallophos"/>
    <property type="match status" value="1"/>
</dbReference>
<feature type="binding site" evidence="4">
    <location>
        <position position="353"/>
    </location>
    <ligand>
        <name>Zn(2+)</name>
        <dbReference type="ChEBI" id="CHEBI:29105"/>
        <label>2</label>
    </ligand>
</feature>
<evidence type="ECO:0000256" key="5">
    <source>
        <dbReference type="PIRSR" id="PIRSR000948-2"/>
    </source>
</evidence>
<dbReference type="GO" id="GO:0005615">
    <property type="term" value="C:extracellular space"/>
    <property type="evidence" value="ECO:0007669"/>
    <property type="project" value="TreeGrafter"/>
</dbReference>
<feature type="chain" id="PRO_5012995608" description="Sphingomyelin phosphodiesterase" evidence="6">
    <location>
        <begin position="21"/>
        <end position="693"/>
    </location>
</feature>
<dbReference type="InterPro" id="IPR011160">
    <property type="entry name" value="Sphingomy_PDE"/>
</dbReference>
<dbReference type="CDD" id="cd00842">
    <property type="entry name" value="MPP_ASMase"/>
    <property type="match status" value="1"/>
</dbReference>
<dbReference type="InterPro" id="IPR004843">
    <property type="entry name" value="Calcineurin-like_PHP"/>
</dbReference>